<name>A0A9P8APK2_9AGAR</name>
<dbReference type="RefSeq" id="XP_043035452.1">
    <property type="nucleotide sequence ID" value="XM_043178437.1"/>
</dbReference>
<evidence type="ECO:0000313" key="2">
    <source>
        <dbReference type="EMBL" id="KAG7441952.1"/>
    </source>
</evidence>
<protein>
    <recommendedName>
        <fullName evidence="1">Protein kinase domain-containing protein</fullName>
    </recommendedName>
</protein>
<evidence type="ECO:0000313" key="3">
    <source>
        <dbReference type="Proteomes" id="UP000812287"/>
    </source>
</evidence>
<comment type="caution">
    <text evidence="2">The sequence shown here is derived from an EMBL/GenBank/DDBJ whole genome shotgun (WGS) entry which is preliminary data.</text>
</comment>
<dbReference type="OrthoDB" id="541276at2759"/>
<dbReference type="PROSITE" id="PS50011">
    <property type="entry name" value="PROTEIN_KINASE_DOM"/>
    <property type="match status" value="1"/>
</dbReference>
<dbReference type="GO" id="GO:0005524">
    <property type="term" value="F:ATP binding"/>
    <property type="evidence" value="ECO:0007669"/>
    <property type="project" value="InterPro"/>
</dbReference>
<dbReference type="Gene3D" id="3.30.200.20">
    <property type="entry name" value="Phosphorylase Kinase, domain 1"/>
    <property type="match status" value="1"/>
</dbReference>
<accession>A0A9P8APK2</accession>
<feature type="domain" description="Protein kinase" evidence="1">
    <location>
        <begin position="1"/>
        <end position="120"/>
    </location>
</feature>
<reference evidence="2" key="1">
    <citation type="submission" date="2020-11" db="EMBL/GenBank/DDBJ databases">
        <title>Adaptations for nitrogen fixation in a non-lichenized fungal sporocarp promotes dispersal by wood-feeding termites.</title>
        <authorList>
            <consortium name="DOE Joint Genome Institute"/>
            <person name="Koch R.A."/>
            <person name="Yoon G."/>
            <person name="Arayal U."/>
            <person name="Lail K."/>
            <person name="Amirebrahimi M."/>
            <person name="Labutti K."/>
            <person name="Lipzen A."/>
            <person name="Riley R."/>
            <person name="Barry K."/>
            <person name="Henrissat B."/>
            <person name="Grigoriev I.V."/>
            <person name="Herr J.R."/>
            <person name="Aime M.C."/>
        </authorList>
    </citation>
    <scope>NUCLEOTIDE SEQUENCE</scope>
    <source>
        <strain evidence="2">MCA 3950</strain>
    </source>
</reference>
<dbReference type="InterPro" id="IPR011009">
    <property type="entry name" value="Kinase-like_dom_sf"/>
</dbReference>
<dbReference type="AlphaFoldDB" id="A0A9P8APK2"/>
<dbReference type="EMBL" id="MU250555">
    <property type="protein sequence ID" value="KAG7441952.1"/>
    <property type="molecule type" value="Genomic_DNA"/>
</dbReference>
<dbReference type="SUPFAM" id="SSF56112">
    <property type="entry name" value="Protein kinase-like (PK-like)"/>
    <property type="match status" value="1"/>
</dbReference>
<evidence type="ECO:0000259" key="1">
    <source>
        <dbReference type="PROSITE" id="PS50011"/>
    </source>
</evidence>
<gene>
    <name evidence="2" type="ORF">BT62DRAFT_1041767</name>
</gene>
<dbReference type="Proteomes" id="UP000812287">
    <property type="component" value="Unassembled WGS sequence"/>
</dbReference>
<keyword evidence="3" id="KW-1185">Reference proteome</keyword>
<sequence>QIREFDNHRHVSCHPNIVTFHKAIFHDEFFYVVLDLCEGGDLFDRILQKSFYPRDDRCETSFSSLSTPSCSVTTTVCTIVISSRRILFVQRMVHGFTSLTLVCRHRTRPRLSMSARAWSA</sequence>
<dbReference type="InterPro" id="IPR000719">
    <property type="entry name" value="Prot_kinase_dom"/>
</dbReference>
<proteinExistence type="predicted"/>
<organism evidence="2 3">
    <name type="scientific">Guyanagaster necrorhizus</name>
    <dbReference type="NCBI Taxonomy" id="856835"/>
    <lineage>
        <taxon>Eukaryota</taxon>
        <taxon>Fungi</taxon>
        <taxon>Dikarya</taxon>
        <taxon>Basidiomycota</taxon>
        <taxon>Agaricomycotina</taxon>
        <taxon>Agaricomycetes</taxon>
        <taxon>Agaricomycetidae</taxon>
        <taxon>Agaricales</taxon>
        <taxon>Marasmiineae</taxon>
        <taxon>Physalacriaceae</taxon>
        <taxon>Guyanagaster</taxon>
    </lineage>
</organism>
<dbReference type="GO" id="GO:0004672">
    <property type="term" value="F:protein kinase activity"/>
    <property type="evidence" value="ECO:0007669"/>
    <property type="project" value="InterPro"/>
</dbReference>
<feature type="non-terminal residue" evidence="2">
    <location>
        <position position="1"/>
    </location>
</feature>
<dbReference type="GeneID" id="66100728"/>